<dbReference type="InterPro" id="IPR019775">
    <property type="entry name" value="WD40_repeat_CS"/>
</dbReference>
<protein>
    <recommendedName>
        <fullName evidence="1">WD repeat-containing protein on Y chromosome</fullName>
    </recommendedName>
</protein>
<dbReference type="PROSITE" id="PS00678">
    <property type="entry name" value="WD_REPEATS_1"/>
    <property type="match status" value="2"/>
</dbReference>
<reference evidence="5" key="1">
    <citation type="journal article" date="2018" name="J. Proteomics">
        <title>Exploring the molecular complexity of Triatoma dimidiata sialome.</title>
        <authorList>
            <person name="Santiago P.B."/>
            <person name="de Araujo C.N."/>
            <person name="Charneau S."/>
            <person name="Bastos I.M.D."/>
            <person name="Assumpcao T.C.F."/>
            <person name="Queiroz R.M.L."/>
            <person name="Praca Y.R."/>
            <person name="Cordeiro T.M."/>
            <person name="Garcia C.H.S."/>
            <person name="da Silva I.G."/>
            <person name="Raiol T."/>
            <person name="Motta F.N."/>
            <person name="de Araujo Oliveira J.V."/>
            <person name="de Sousa M.V."/>
            <person name="Ribeiro J.M.C."/>
            <person name="de Santana J.M."/>
        </authorList>
    </citation>
    <scope>NUCLEOTIDE SEQUENCE</scope>
    <source>
        <strain evidence="5">Santander</strain>
        <tissue evidence="5">Salivary glands</tissue>
    </source>
</reference>
<organism evidence="5">
    <name type="scientific">Triatoma dimidiata</name>
    <name type="common">Kissing bug</name>
    <name type="synonym">Meccus dimidiatus</name>
    <dbReference type="NCBI Taxonomy" id="72491"/>
    <lineage>
        <taxon>Eukaryota</taxon>
        <taxon>Metazoa</taxon>
        <taxon>Ecdysozoa</taxon>
        <taxon>Arthropoda</taxon>
        <taxon>Hexapoda</taxon>
        <taxon>Insecta</taxon>
        <taxon>Pterygota</taxon>
        <taxon>Neoptera</taxon>
        <taxon>Paraneoptera</taxon>
        <taxon>Hemiptera</taxon>
        <taxon>Heteroptera</taxon>
        <taxon>Panheteroptera</taxon>
        <taxon>Cimicomorpha</taxon>
        <taxon>Reduviidae</taxon>
        <taxon>Triatominae</taxon>
        <taxon>Triatoma</taxon>
    </lineage>
</organism>
<feature type="non-terminal residue" evidence="5">
    <location>
        <position position="1"/>
    </location>
</feature>
<dbReference type="InterPro" id="IPR036322">
    <property type="entry name" value="WD40_repeat_dom_sf"/>
</dbReference>
<dbReference type="InterPro" id="IPR051242">
    <property type="entry name" value="WD-EF-hand_domain"/>
</dbReference>
<dbReference type="InterPro" id="IPR001680">
    <property type="entry name" value="WD40_rpt"/>
</dbReference>
<dbReference type="PANTHER" id="PTHR44324">
    <property type="entry name" value="WD40 REPEAT DOMAIN 95"/>
    <property type="match status" value="1"/>
</dbReference>
<keyword evidence="2 4" id="KW-0853">WD repeat</keyword>
<dbReference type="AlphaFoldDB" id="A0A0V0G5H3"/>
<dbReference type="InterPro" id="IPR015943">
    <property type="entry name" value="WD40/YVTN_repeat-like_dom_sf"/>
</dbReference>
<feature type="repeat" description="WD" evidence="4">
    <location>
        <begin position="1"/>
        <end position="19"/>
    </location>
</feature>
<dbReference type="SMART" id="SM00320">
    <property type="entry name" value="WD40"/>
    <property type="match status" value="5"/>
</dbReference>
<evidence type="ECO:0000313" key="5">
    <source>
        <dbReference type="EMBL" id="JAP02936.1"/>
    </source>
</evidence>
<evidence type="ECO:0000256" key="1">
    <source>
        <dbReference type="ARBA" id="ARBA00014901"/>
    </source>
</evidence>
<feature type="repeat" description="WD" evidence="4">
    <location>
        <begin position="178"/>
        <end position="212"/>
    </location>
</feature>
<keyword evidence="3" id="KW-0677">Repeat</keyword>
<feature type="repeat" description="WD" evidence="4">
    <location>
        <begin position="117"/>
        <end position="158"/>
    </location>
</feature>
<dbReference type="PRINTS" id="PR00320">
    <property type="entry name" value="GPROTEINBRPT"/>
</dbReference>
<dbReference type="Gene3D" id="2.130.10.10">
    <property type="entry name" value="YVTN repeat-like/Quinoprotein amine dehydrogenase"/>
    <property type="match status" value="3"/>
</dbReference>
<dbReference type="InterPro" id="IPR020472">
    <property type="entry name" value="WD40_PAC1"/>
</dbReference>
<dbReference type="SUPFAM" id="SSF50978">
    <property type="entry name" value="WD40 repeat-like"/>
    <property type="match status" value="1"/>
</dbReference>
<evidence type="ECO:0000256" key="2">
    <source>
        <dbReference type="ARBA" id="ARBA00022574"/>
    </source>
</evidence>
<evidence type="ECO:0000256" key="3">
    <source>
        <dbReference type="ARBA" id="ARBA00022737"/>
    </source>
</evidence>
<accession>A0A0V0G5H3</accession>
<evidence type="ECO:0000256" key="4">
    <source>
        <dbReference type="PROSITE-ProRule" id="PRU00221"/>
    </source>
</evidence>
<feature type="repeat" description="WD" evidence="4">
    <location>
        <begin position="490"/>
        <end position="521"/>
    </location>
</feature>
<sequence length="698" mass="80325">GELFATGSSDGKVRIWHFRDDFPPLMTLSGHNARIVFMDKFYNAKRIFTMCINKTIKVWDVDLGDCVMTLDGAFSSIGQNITFKFCYNSYFKTLLIGDRKIALMKLGFSINYKLCDGITHTKPVTVVLYNPVFEMVVTVGMDSRIFFWKSFSGEKLLSISKAHVRSSSVEGEDVLNGITAATFSNKWTYLLTGATDGTIKIWDIHSGTSIKTIKLKYNCPITHLMWPDNYILAMGWYPTVKMWYVTDNSSDFSIKWEQIHTSDILAACFCRPNTLVTTTFTGELAFSSVETLLPYRMYIVSSPDYLVTESFVKANCEPNNPLHRAQVKSCRERTGPTKQFYSARDCNYCVNRFGPARLGITSVLNLVSRPCRADVGTIVVALETGWLQIWSHCKEGGILDEFYPVHVEGDYILAMTSDCKNNYLFTGSYYGYVKVWHIENYVHPRENGPNKICWPLLRLKFPLLIRSSIFIGRAERALKNRVAPKLLSSYRAHIRAISCMTLMEINEILITSSYDHTARYWTYGGIYLGTLGSKYKLPSIIQGRPIKLKHKRIPRDIRRVASSTTLHVLNNAYEVHFDKKFMMNMRLKRIRKELTTKPIENQLYPDYSTAPLLGNYYVKEVFLKKLYLPNDYSGCPVERIPTTAKIYRLNKIVKEPLPNYINDYESKLNENYNKKVDKKRLIKELECDDSKIYTFNKL</sequence>
<feature type="repeat" description="WD" evidence="4">
    <location>
        <begin position="28"/>
        <end position="69"/>
    </location>
</feature>
<dbReference type="Pfam" id="PF00400">
    <property type="entry name" value="WD40"/>
    <property type="match status" value="3"/>
</dbReference>
<dbReference type="PROSITE" id="PS50082">
    <property type="entry name" value="WD_REPEATS_2"/>
    <property type="match status" value="5"/>
</dbReference>
<dbReference type="EMBL" id="GECL01003188">
    <property type="protein sequence ID" value="JAP02936.1"/>
    <property type="molecule type" value="Transcribed_RNA"/>
</dbReference>
<dbReference type="PANTHER" id="PTHR44324:SF6">
    <property type="entry name" value="EF-HAND CALCIUM BINDING DOMAIN 8"/>
    <property type="match status" value="1"/>
</dbReference>
<name>A0A0V0G5H3_TRIDM</name>
<dbReference type="PROSITE" id="PS50294">
    <property type="entry name" value="WD_REPEATS_REGION"/>
    <property type="match status" value="2"/>
</dbReference>
<proteinExistence type="predicted"/>